<dbReference type="GO" id="GO:0034982">
    <property type="term" value="P:mitochondrial protein processing"/>
    <property type="evidence" value="ECO:0007669"/>
    <property type="project" value="UniProtKB-ARBA"/>
</dbReference>
<evidence type="ECO:0000256" key="8">
    <source>
        <dbReference type="ARBA" id="ARBA00022741"/>
    </source>
</evidence>
<evidence type="ECO:0000256" key="5">
    <source>
        <dbReference type="ARBA" id="ARBA00022670"/>
    </source>
</evidence>
<dbReference type="Proteomes" id="UP000838412">
    <property type="component" value="Chromosome 12"/>
</dbReference>
<dbReference type="NCBIfam" id="TIGR01241">
    <property type="entry name" value="FtsH_fam"/>
    <property type="match status" value="1"/>
</dbReference>
<dbReference type="EMBL" id="OV696697">
    <property type="protein sequence ID" value="CAH1241925.1"/>
    <property type="molecule type" value="Genomic_DNA"/>
</dbReference>
<dbReference type="GO" id="GO:0004176">
    <property type="term" value="F:ATP-dependent peptidase activity"/>
    <property type="evidence" value="ECO:0007669"/>
    <property type="project" value="InterPro"/>
</dbReference>
<evidence type="ECO:0000259" key="21">
    <source>
        <dbReference type="SMART" id="SM00382"/>
    </source>
</evidence>
<evidence type="ECO:0000313" key="22">
    <source>
        <dbReference type="EMBL" id="CAH1241925.1"/>
    </source>
</evidence>
<comment type="similarity">
    <text evidence="3">In the C-terminal section; belongs to the peptidase M41 family.</text>
</comment>
<keyword evidence="23" id="KW-1185">Reference proteome</keyword>
<organism evidence="22 23">
    <name type="scientific">Branchiostoma lanceolatum</name>
    <name type="common">Common lancelet</name>
    <name type="synonym">Amphioxus lanceolatum</name>
    <dbReference type="NCBI Taxonomy" id="7740"/>
    <lineage>
        <taxon>Eukaryota</taxon>
        <taxon>Metazoa</taxon>
        <taxon>Chordata</taxon>
        <taxon>Cephalochordata</taxon>
        <taxon>Leptocardii</taxon>
        <taxon>Amphioxiformes</taxon>
        <taxon>Branchiostomatidae</taxon>
        <taxon>Branchiostoma</taxon>
    </lineage>
</organism>
<dbReference type="GO" id="GO:0046872">
    <property type="term" value="F:metal ion binding"/>
    <property type="evidence" value="ECO:0007669"/>
    <property type="project" value="UniProtKB-KW"/>
</dbReference>
<keyword evidence="13" id="KW-0482">Metalloprotease</keyword>
<dbReference type="OrthoDB" id="1413014at2759"/>
<sequence>MFSVSGLHPQLIAPLSQVVNVFNSLKSSTVCHSSAWQRLQQKSRKEHSEFTVSDASVSQILKELGLSGISPSVIAQQVNNLLPTAIAPLLKRKPSHWQTSYVSAESFFENKNGMPPRLFESYTRRNASSLLPAHISIQPSFPLSPVLQQTRGFKTRAQRSKLKMEEEEADGVLSGMKSTLAKDKPIDVNKIVKEHNIKEGNREAFKFGFADGYLMSQAQSLKGIDVNKLAASRVKGGGDQDAFKRGFEEGFLMSKEHVPKTTTWTSYFMRALGSTLVFTIIFVILINLIAMSFTSEMRGGTSSLSGRLRFSGMDTSVQAVKDNNVTFDDVKGCQEAKEELEEVVKFLQDPDRFTSLGGKLPKGVLLVGPPGTGKTLLARAVAGEADVPFFYASGSEFDEMFVGVGASRVRNLFAAAKKNAPCVVFLDELDSVGGKRVDSPVHPYSRMTINQLLAEMDGFKQNEGVIVMGATNFVEVLDPALTRPGRFDTTVTVPRPDVKGRLEILKLYLGKVKVDSDVDGDILARGTVGFTGADLENMVNQAALHAASVGHQFVTMSDLEFAKDKILMGPERRSAQIDEKNKKITAYHEGGHALVAYYTKDATPINKATIMPRGPTLGHVSLLPEKDQWNETKAQLLAQMDICMGGRVAEELIFGPDNITTGASSDFEQATKIARMMVTRFGMSEKLGVMVASENGLSPEMKSMIETEVRNMLKESYKRAENLLRTHAWEHKTLAEALLRYETLTADEIGEVLDGKQLANR</sequence>
<keyword evidence="11" id="KW-0067">ATP-binding</keyword>
<evidence type="ECO:0000256" key="18">
    <source>
        <dbReference type="ARBA" id="ARBA00078792"/>
    </source>
</evidence>
<dbReference type="Gene3D" id="1.20.58.760">
    <property type="entry name" value="Peptidase M41"/>
    <property type="match status" value="1"/>
</dbReference>
<feature type="domain" description="AAA+ ATPase" evidence="21">
    <location>
        <begin position="360"/>
        <end position="497"/>
    </location>
</feature>
<feature type="transmembrane region" description="Helical" evidence="20">
    <location>
        <begin position="267"/>
        <end position="290"/>
    </location>
</feature>
<dbReference type="InterPro" id="IPR000642">
    <property type="entry name" value="Peptidase_M41"/>
</dbReference>
<evidence type="ECO:0000256" key="13">
    <source>
        <dbReference type="ARBA" id="ARBA00023049"/>
    </source>
</evidence>
<protein>
    <recommendedName>
        <fullName evidence="17">ATP-dependent zinc metalloprotease YME1L1</fullName>
    </recommendedName>
    <alternativeName>
        <fullName evidence="18">ATP-dependent metalloprotease FtsH1</fullName>
    </alternativeName>
    <alternativeName>
        <fullName evidence="19">YME1-like protein 1</fullName>
    </alternativeName>
</protein>
<dbReference type="InterPro" id="IPR005936">
    <property type="entry name" value="FtsH"/>
</dbReference>
<name>A0A8J9YUD1_BRALA</name>
<dbReference type="InterPro" id="IPR037219">
    <property type="entry name" value="Peptidase_M41-like"/>
</dbReference>
<dbReference type="GO" id="GO:0006515">
    <property type="term" value="P:protein quality control for misfolded or incompletely synthesized proteins"/>
    <property type="evidence" value="ECO:0007669"/>
    <property type="project" value="TreeGrafter"/>
</dbReference>
<dbReference type="FunFam" id="3.40.50.300:FF:000195">
    <property type="entry name" value="ATP-dependent zinc metalloprotease FTSH 11"/>
    <property type="match status" value="1"/>
</dbReference>
<reference evidence="22" key="1">
    <citation type="submission" date="2022-01" db="EMBL/GenBank/DDBJ databases">
        <authorList>
            <person name="Braso-Vives M."/>
        </authorList>
    </citation>
    <scope>NUCLEOTIDE SEQUENCE</scope>
</reference>
<evidence type="ECO:0000256" key="15">
    <source>
        <dbReference type="ARBA" id="ARBA00023136"/>
    </source>
</evidence>
<dbReference type="InterPro" id="IPR003959">
    <property type="entry name" value="ATPase_AAA_core"/>
</dbReference>
<evidence type="ECO:0000256" key="14">
    <source>
        <dbReference type="ARBA" id="ARBA00023128"/>
    </source>
</evidence>
<dbReference type="SUPFAM" id="SSF52540">
    <property type="entry name" value="P-loop containing nucleoside triphosphate hydrolases"/>
    <property type="match status" value="1"/>
</dbReference>
<dbReference type="GO" id="GO:0007005">
    <property type="term" value="P:mitochondrion organization"/>
    <property type="evidence" value="ECO:0007669"/>
    <property type="project" value="TreeGrafter"/>
</dbReference>
<evidence type="ECO:0000256" key="3">
    <source>
        <dbReference type="ARBA" id="ARBA00010044"/>
    </source>
</evidence>
<evidence type="ECO:0000256" key="6">
    <source>
        <dbReference type="ARBA" id="ARBA00022692"/>
    </source>
</evidence>
<dbReference type="Pfam" id="PF00004">
    <property type="entry name" value="AAA"/>
    <property type="match status" value="1"/>
</dbReference>
<dbReference type="InterPro" id="IPR003960">
    <property type="entry name" value="ATPase_AAA_CS"/>
</dbReference>
<keyword evidence="5" id="KW-0645">Protease</keyword>
<evidence type="ECO:0000256" key="2">
    <source>
        <dbReference type="ARBA" id="ARBA00004325"/>
    </source>
</evidence>
<dbReference type="GO" id="GO:0005743">
    <property type="term" value="C:mitochondrial inner membrane"/>
    <property type="evidence" value="ECO:0007669"/>
    <property type="project" value="TreeGrafter"/>
</dbReference>
<dbReference type="GO" id="GO:0010636">
    <property type="term" value="P:positive regulation of mitochondrial fusion"/>
    <property type="evidence" value="ECO:0007669"/>
    <property type="project" value="UniProtKB-ARBA"/>
</dbReference>
<evidence type="ECO:0000256" key="1">
    <source>
        <dbReference type="ARBA" id="ARBA00001947"/>
    </source>
</evidence>
<dbReference type="Gene3D" id="1.10.8.60">
    <property type="match status" value="1"/>
</dbReference>
<dbReference type="GO" id="GO:0016887">
    <property type="term" value="F:ATP hydrolysis activity"/>
    <property type="evidence" value="ECO:0007669"/>
    <property type="project" value="InterPro"/>
</dbReference>
<dbReference type="Gene3D" id="3.40.50.300">
    <property type="entry name" value="P-loop containing nucleotide triphosphate hydrolases"/>
    <property type="match status" value="1"/>
</dbReference>
<evidence type="ECO:0000256" key="20">
    <source>
        <dbReference type="SAM" id="Phobius"/>
    </source>
</evidence>
<dbReference type="AlphaFoldDB" id="A0A8J9YUD1"/>
<evidence type="ECO:0000256" key="19">
    <source>
        <dbReference type="ARBA" id="ARBA00078852"/>
    </source>
</evidence>
<evidence type="ECO:0000313" key="23">
    <source>
        <dbReference type="Proteomes" id="UP000838412"/>
    </source>
</evidence>
<evidence type="ECO:0000256" key="12">
    <source>
        <dbReference type="ARBA" id="ARBA00022989"/>
    </source>
</evidence>
<dbReference type="InterPro" id="IPR003593">
    <property type="entry name" value="AAA+_ATPase"/>
</dbReference>
<dbReference type="Pfam" id="PF17862">
    <property type="entry name" value="AAA_lid_3"/>
    <property type="match status" value="1"/>
</dbReference>
<keyword evidence="7" id="KW-0479">Metal-binding</keyword>
<keyword evidence="9" id="KW-0378">Hydrolase</keyword>
<evidence type="ECO:0000256" key="16">
    <source>
        <dbReference type="ARBA" id="ARBA00062117"/>
    </source>
</evidence>
<keyword evidence="12 20" id="KW-1133">Transmembrane helix</keyword>
<dbReference type="HAMAP" id="MF_01458">
    <property type="entry name" value="FtsH"/>
    <property type="match status" value="1"/>
</dbReference>
<comment type="cofactor">
    <cofactor evidence="1">
        <name>Zn(2+)</name>
        <dbReference type="ChEBI" id="CHEBI:29105"/>
    </cofactor>
</comment>
<dbReference type="GO" id="GO:0004222">
    <property type="term" value="F:metalloendopeptidase activity"/>
    <property type="evidence" value="ECO:0007669"/>
    <property type="project" value="InterPro"/>
</dbReference>
<evidence type="ECO:0000256" key="7">
    <source>
        <dbReference type="ARBA" id="ARBA00022723"/>
    </source>
</evidence>
<dbReference type="SMART" id="SM00382">
    <property type="entry name" value="AAA"/>
    <property type="match status" value="1"/>
</dbReference>
<dbReference type="InterPro" id="IPR041569">
    <property type="entry name" value="AAA_lid_3"/>
</dbReference>
<comment type="subcellular location">
    <subcellularLocation>
        <location evidence="2">Mitochondrion membrane</location>
    </subcellularLocation>
</comment>
<gene>
    <name evidence="22" type="primary">AFG3L2</name>
    <name evidence="22" type="ORF">BLAG_LOCUS5354</name>
</gene>
<accession>A0A8J9YUD1</accession>
<evidence type="ECO:0000256" key="9">
    <source>
        <dbReference type="ARBA" id="ARBA00022801"/>
    </source>
</evidence>
<keyword evidence="14" id="KW-0496">Mitochondrion</keyword>
<dbReference type="Pfam" id="PF01434">
    <property type="entry name" value="Peptidase_M41"/>
    <property type="match status" value="1"/>
</dbReference>
<keyword evidence="6 20" id="KW-0812">Transmembrane</keyword>
<comment type="similarity">
    <text evidence="4">In the N-terminal section; belongs to the AAA ATPase family.</text>
</comment>
<comment type="subunit">
    <text evidence="16">Homohexamer; may also form heterohexamers. Exists in several complexes of 600-1100 kDa. Interacts with AFG1L.</text>
</comment>
<keyword evidence="8" id="KW-0547">Nucleotide-binding</keyword>
<dbReference type="CDD" id="cd19501">
    <property type="entry name" value="RecA-like_FtsH"/>
    <property type="match status" value="1"/>
</dbReference>
<dbReference type="FunFam" id="1.20.58.760:FF:000002">
    <property type="entry name" value="ATP-dependent zinc metalloprotease FtsH"/>
    <property type="match status" value="1"/>
</dbReference>
<evidence type="ECO:0000256" key="17">
    <source>
        <dbReference type="ARBA" id="ARBA00072035"/>
    </source>
</evidence>
<evidence type="ECO:0000256" key="4">
    <source>
        <dbReference type="ARBA" id="ARBA00010550"/>
    </source>
</evidence>
<dbReference type="PANTHER" id="PTHR23076">
    <property type="entry name" value="METALLOPROTEASE M41 FTSH"/>
    <property type="match status" value="1"/>
</dbReference>
<proteinExistence type="inferred from homology"/>
<keyword evidence="15 20" id="KW-0472">Membrane</keyword>
<dbReference type="PROSITE" id="PS00674">
    <property type="entry name" value="AAA"/>
    <property type="match status" value="1"/>
</dbReference>
<dbReference type="InterPro" id="IPR027417">
    <property type="entry name" value="P-loop_NTPase"/>
</dbReference>
<dbReference type="SUPFAM" id="SSF140990">
    <property type="entry name" value="FtsH protease domain-like"/>
    <property type="match status" value="1"/>
</dbReference>
<keyword evidence="10" id="KW-0862">Zinc</keyword>
<evidence type="ECO:0000256" key="10">
    <source>
        <dbReference type="ARBA" id="ARBA00022833"/>
    </source>
</evidence>
<evidence type="ECO:0000256" key="11">
    <source>
        <dbReference type="ARBA" id="ARBA00022840"/>
    </source>
</evidence>
<dbReference type="PANTHER" id="PTHR23076:SF97">
    <property type="entry name" value="ATP-DEPENDENT ZINC METALLOPROTEASE YME1L1"/>
    <property type="match status" value="1"/>
</dbReference>
<dbReference type="FunFam" id="1.10.8.60:FF:000001">
    <property type="entry name" value="ATP-dependent zinc metalloprotease FtsH"/>
    <property type="match status" value="1"/>
</dbReference>
<dbReference type="GO" id="GO:0005524">
    <property type="term" value="F:ATP binding"/>
    <property type="evidence" value="ECO:0007669"/>
    <property type="project" value="UniProtKB-KW"/>
</dbReference>